<feature type="domain" description="ABC transmembrane type-1" evidence="17">
    <location>
        <begin position="867"/>
        <end position="1147"/>
    </location>
</feature>
<keyword evidence="3" id="KW-0813">Transport</keyword>
<dbReference type="InterPro" id="IPR056227">
    <property type="entry name" value="TMD0_ABC"/>
</dbReference>
<feature type="transmembrane region" description="Helical" evidence="15">
    <location>
        <begin position="40"/>
        <end position="62"/>
    </location>
</feature>
<dbReference type="InterPro" id="IPR003593">
    <property type="entry name" value="AAA+_ATPase"/>
</dbReference>
<dbReference type="InterPro" id="IPR036291">
    <property type="entry name" value="NAD(P)-bd_dom_sf"/>
</dbReference>
<dbReference type="FunFam" id="1.20.1560.10:FF:000066">
    <property type="entry name" value="ABC multidrug transporter (Eurofung)"/>
    <property type="match status" value="1"/>
</dbReference>
<proteinExistence type="inferred from homology"/>
<evidence type="ECO:0000256" key="1">
    <source>
        <dbReference type="ARBA" id="ARBA00004651"/>
    </source>
</evidence>
<feature type="domain" description="ABC transmembrane type-1" evidence="17">
    <location>
        <begin position="276"/>
        <end position="559"/>
    </location>
</feature>
<organism evidence="18 19">
    <name type="scientific">Cytospora mali</name>
    <name type="common">Apple Valsa canker fungus</name>
    <name type="synonym">Valsa mali</name>
    <dbReference type="NCBI Taxonomy" id="578113"/>
    <lineage>
        <taxon>Eukaryota</taxon>
        <taxon>Fungi</taxon>
        <taxon>Dikarya</taxon>
        <taxon>Ascomycota</taxon>
        <taxon>Pezizomycotina</taxon>
        <taxon>Sordariomycetes</taxon>
        <taxon>Sordariomycetidae</taxon>
        <taxon>Diaporthales</taxon>
        <taxon>Cytosporaceae</taxon>
        <taxon>Cytospora</taxon>
    </lineage>
</organism>
<feature type="transmembrane region" description="Helical" evidence="15">
    <location>
        <begin position="136"/>
        <end position="158"/>
    </location>
</feature>
<feature type="transmembrane region" description="Helical" evidence="15">
    <location>
        <begin position="412"/>
        <end position="434"/>
    </location>
</feature>
<feature type="transmembrane region" description="Helical" evidence="15">
    <location>
        <begin position="867"/>
        <end position="888"/>
    </location>
</feature>
<evidence type="ECO:0000256" key="7">
    <source>
        <dbReference type="ARBA" id="ARBA00022840"/>
    </source>
</evidence>
<dbReference type="SMART" id="SM00382">
    <property type="entry name" value="AAA"/>
    <property type="match status" value="2"/>
</dbReference>
<keyword evidence="5 15" id="KW-0812">Transmembrane</keyword>
<dbReference type="SUPFAM" id="SSF90123">
    <property type="entry name" value="ABC transporter transmembrane region"/>
    <property type="match status" value="2"/>
</dbReference>
<feature type="transmembrane region" description="Helical" evidence="15">
    <location>
        <begin position="908"/>
        <end position="929"/>
    </location>
</feature>
<dbReference type="PROSITE" id="PS50893">
    <property type="entry name" value="ABC_TRANSPORTER_2"/>
    <property type="match status" value="2"/>
</dbReference>
<dbReference type="Gene3D" id="1.20.1560.10">
    <property type="entry name" value="ABC transporter type 1, transmembrane domain"/>
    <property type="match status" value="2"/>
</dbReference>
<dbReference type="CDD" id="cd18580">
    <property type="entry name" value="ABC_6TM_ABCC_D2"/>
    <property type="match status" value="1"/>
</dbReference>
<feature type="domain" description="ABC transporter" evidence="16">
    <location>
        <begin position="668"/>
        <end position="892"/>
    </location>
</feature>
<dbReference type="GO" id="GO:0016887">
    <property type="term" value="F:ATP hydrolysis activity"/>
    <property type="evidence" value="ECO:0007669"/>
    <property type="project" value="InterPro"/>
</dbReference>
<keyword evidence="12" id="KW-0325">Glycoprotein</keyword>
<evidence type="ECO:0000313" key="18">
    <source>
        <dbReference type="EMBL" id="KUI53705.1"/>
    </source>
</evidence>
<dbReference type="InterPro" id="IPR003439">
    <property type="entry name" value="ABC_transporter-like_ATP-bd"/>
</dbReference>
<feature type="compositionally biased region" description="Basic and acidic residues" evidence="14">
    <location>
        <begin position="589"/>
        <end position="604"/>
    </location>
</feature>
<gene>
    <name evidence="18" type="ORF">VP1G_01168</name>
</gene>
<dbReference type="InterPro" id="IPR044746">
    <property type="entry name" value="ABCC_6TM_D1"/>
</dbReference>
<dbReference type="SUPFAM" id="SSF52540">
    <property type="entry name" value="P-loop containing nucleoside triphosphate hydrolases"/>
    <property type="match status" value="2"/>
</dbReference>
<feature type="region of interest" description="Disordered" evidence="14">
    <location>
        <begin position="792"/>
        <end position="827"/>
    </location>
</feature>
<evidence type="ECO:0000259" key="17">
    <source>
        <dbReference type="PROSITE" id="PS50929"/>
    </source>
</evidence>
<dbReference type="GO" id="GO:0005524">
    <property type="term" value="F:ATP binding"/>
    <property type="evidence" value="ECO:0007669"/>
    <property type="project" value="UniProtKB-KW"/>
</dbReference>
<dbReference type="PRINTS" id="PR00080">
    <property type="entry name" value="SDRFAMILY"/>
</dbReference>
<dbReference type="PROSITE" id="PS50929">
    <property type="entry name" value="ABC_TM1F"/>
    <property type="match status" value="2"/>
</dbReference>
<comment type="similarity">
    <text evidence="2">Belongs to the ABC transporter superfamily. ABCC family. Conjugate transporter (TC 3.A.1.208) subfamily.</text>
</comment>
<feature type="transmembrane region" description="Helical" evidence="15">
    <location>
        <begin position="105"/>
        <end position="124"/>
    </location>
</feature>
<dbReference type="Pfam" id="PF24357">
    <property type="entry name" value="TMD0_ABC"/>
    <property type="match status" value="1"/>
</dbReference>
<dbReference type="InterPro" id="IPR027417">
    <property type="entry name" value="P-loop_NTPase"/>
</dbReference>
<dbReference type="PROSITE" id="PS00211">
    <property type="entry name" value="ABC_TRANSPORTER_1"/>
    <property type="match status" value="1"/>
</dbReference>
<dbReference type="OrthoDB" id="6500128at2759"/>
<dbReference type="InterPro" id="IPR036640">
    <property type="entry name" value="ABC1_TM_sf"/>
</dbReference>
<evidence type="ECO:0000256" key="6">
    <source>
        <dbReference type="ARBA" id="ARBA00022741"/>
    </source>
</evidence>
<keyword evidence="6" id="KW-0547">Nucleotide-binding</keyword>
<feature type="transmembrane region" description="Helical" evidence="15">
    <location>
        <begin position="274"/>
        <end position="295"/>
    </location>
</feature>
<keyword evidence="9 15" id="KW-1133">Transmembrane helix</keyword>
<feature type="transmembrane region" description="Helical" evidence="15">
    <location>
        <begin position="1006"/>
        <end position="1025"/>
    </location>
</feature>
<dbReference type="SUPFAM" id="SSF51735">
    <property type="entry name" value="NAD(P)-binding Rossmann-fold domains"/>
    <property type="match status" value="1"/>
</dbReference>
<evidence type="ECO:0000256" key="8">
    <source>
        <dbReference type="ARBA" id="ARBA00022857"/>
    </source>
</evidence>
<feature type="transmembrane region" description="Helical" evidence="15">
    <location>
        <begin position="388"/>
        <end position="406"/>
    </location>
</feature>
<dbReference type="PANTHER" id="PTHR24223">
    <property type="entry name" value="ATP-BINDING CASSETTE SUB-FAMILY C"/>
    <property type="match status" value="1"/>
</dbReference>
<dbReference type="EMBL" id="KN714670">
    <property type="protein sequence ID" value="KUI53705.1"/>
    <property type="molecule type" value="Genomic_DNA"/>
</dbReference>
<evidence type="ECO:0000256" key="14">
    <source>
        <dbReference type="SAM" id="MobiDB-lite"/>
    </source>
</evidence>
<dbReference type="PANTHER" id="PTHR24223:SF399">
    <property type="entry name" value="ABC TRANSPORTER ATNG"/>
    <property type="match status" value="1"/>
</dbReference>
<feature type="domain" description="ABC transporter" evidence="16">
    <location>
        <begin position="1184"/>
        <end position="1420"/>
    </location>
</feature>
<evidence type="ECO:0000256" key="15">
    <source>
        <dbReference type="SAM" id="Phobius"/>
    </source>
</evidence>
<feature type="transmembrane region" description="Helical" evidence="15">
    <location>
        <begin position="315"/>
        <end position="337"/>
    </location>
</feature>
<feature type="transmembrane region" description="Helical" evidence="15">
    <location>
        <begin position="74"/>
        <end position="99"/>
    </location>
</feature>
<dbReference type="PRINTS" id="PR00081">
    <property type="entry name" value="GDHRDH"/>
</dbReference>
<feature type="transmembrane region" description="Helical" evidence="15">
    <location>
        <begin position="494"/>
        <end position="519"/>
    </location>
</feature>
<dbReference type="Proteomes" id="UP000078576">
    <property type="component" value="Unassembled WGS sequence"/>
</dbReference>
<sequence>MALGSGIDRMCSIRSMDDWGPFAHSLHCGNLSFTLLFQEIAMAIPPASCALLLALLRIAFLVRQPTTTQRTVWYSLKLGTLLVVAALELSQVCVVASHSVPKTRASLAAAIIYLVSTVVFVCLSELEHTRSPRPSYILSTYFLVSCILDIIRARALWIIADAKLAAALFTATLMMRALVLFLESSPKTHALKAQYKGAPPESTNGIFSLFLLWWLNPLLRLGYRSDLSLTSLLRLGSHMSSEVLFRGMSAQWARAQQEKRHSLFLSLIRQHKRTVLAGALIRLCLTAFTFSQPFLVQGLLNYVKQGSSDTPAEGTWLIVAYAAVYTGIAICQAGYMYQTERLIVMIRGGLISMLYHDMLNMDTMKASKSSPVALISMDMEKIATGLQTVHHTWAGLLEVALAIWLLERQLGLAVLGSIFVCFACIFAGAFVAWLGGNRQARWMRASQRRVDVTTTMLSRFKSVRLAGYADILSVHISKLRDREVVISKEFRKCLLAMVTLSYASNIAAPILGIGVYALAPSIRGSAAFDASKVFSSLSIYTLLGQATTTFIQAALGLMSAVSCIERFRQNIPEGWNDRRLARRPSPSIQEERYSFDRSSDRRNLTTDPKPLWSKPTEEEQPESSRSNFTSLHDVETGKMNEPGPSGTGYELITFEPIPGTASKASTCVVAHKLTVGWPDNEQVISNLSFTIKRFRFTVITGGMGCGKSTLLDAILGQALISSGMLASSFTLAAYCSQTPWLLNQTIRQNVLGVCNYDSSWYATVLKACALEQDVQNMSAGDQSIVGSEGVRLSGGQRKRLPDARKHRPVSSRGSTSEEHGNSDFPEEDEIANSTLQGVEIPHARDSRSRSDMKVYGYYISKIGIMKFLAFLACCIGQVLGFYLPQIWIALWIEADDSSSGGLSSATYVGVYAMFGTVALLSLISGGTLLMLRIVPKTARSLHAALLSAVARAPVSYVVGKDAGEIVNRQDLMINDTDVPIATSMTIFACLSCIIQAIFLCISAPRIAAGIPLFLGTFYIIQKFYLQTSRQLRVLDIEAKAPLISHFLDTLRGLTTIRAYGAGAVHENHLFEMLDLSQRPFYLLYCIQIWLGLVIELCVAAVAVVLVGITVGVRNSPTAEFLGVSLLSIVSFAVNLDDLVRNWTSLETAIQAIDRIQSFSLNTPSEEKPGEDYLPPDEWPQEGQVEFRNVTAAYDTHTVLRDVSFTIQGGQKIGICGRTGGGKSSLLATLSRVIDLEHGSILIDGVDIATVPRRLLRSKVLNVPQEPFVTPGTIRENIDPLNMLSDDELVGILKDVCLWDALEGGDDGGDVNERLEADANKTSFSAGQLQLLSLARAMVQRGKIIVMDEVASNLDAETDELIRRIIRTKFYHHTVISVAHSAENLVDCDKVLVVDQGWAAEFDEPGKLAAQPESKFKQINISNVTVLPLDVGDTASVAAAARAVADSGRGLHVLVNNAGGGYVQPVLDIDIAAAQRLHDVNLWGPLRTIQAFADLLIASRGRIVNVSSSAAVINSPWMSTYAASKAALNTLSETLRLELAPFGVSVVTIMPGVIDSKLHVNDAAAFDMPPLSRYSAIKGMIASCARGELIPKDSLSAEKFAELVVDDVIGTGKGGLVSKGPYAAMIRKIGQWAPTWLADYILSQNQGLKELTQKLEQDNSV</sequence>
<dbReference type="InterPro" id="IPR017871">
    <property type="entry name" value="ABC_transporter-like_CS"/>
</dbReference>
<accession>A0A194UPV9</accession>
<evidence type="ECO:0000259" key="16">
    <source>
        <dbReference type="PROSITE" id="PS50893"/>
    </source>
</evidence>
<dbReference type="Gene3D" id="3.40.50.300">
    <property type="entry name" value="P-loop containing nucleotide triphosphate hydrolases"/>
    <property type="match status" value="2"/>
</dbReference>
<dbReference type="InterPro" id="IPR011527">
    <property type="entry name" value="ABC1_TM_dom"/>
</dbReference>
<dbReference type="Pfam" id="PF00664">
    <property type="entry name" value="ABC_membrane"/>
    <property type="match status" value="1"/>
</dbReference>
<comment type="function">
    <text evidence="13">ABC-type transporter; part of the gene cluster that mediates the biosynthesis of the phomopsins, a group of hexapeptide mycotoxins which infects lupins and causes lupinosis disease in livestock.</text>
</comment>
<evidence type="ECO:0000256" key="10">
    <source>
        <dbReference type="ARBA" id="ARBA00023026"/>
    </source>
</evidence>
<evidence type="ECO:0000313" key="19">
    <source>
        <dbReference type="Proteomes" id="UP000078576"/>
    </source>
</evidence>
<evidence type="ECO:0000256" key="13">
    <source>
        <dbReference type="ARBA" id="ARBA00059074"/>
    </source>
</evidence>
<dbReference type="Gene3D" id="3.40.50.720">
    <property type="entry name" value="NAD(P)-binding Rossmann-like Domain"/>
    <property type="match status" value="1"/>
</dbReference>
<dbReference type="InterPro" id="IPR002347">
    <property type="entry name" value="SDR_fam"/>
</dbReference>
<dbReference type="Pfam" id="PF00005">
    <property type="entry name" value="ABC_tran"/>
    <property type="match status" value="2"/>
</dbReference>
<dbReference type="GO" id="GO:0140359">
    <property type="term" value="F:ABC-type transporter activity"/>
    <property type="evidence" value="ECO:0007669"/>
    <property type="project" value="InterPro"/>
</dbReference>
<dbReference type="STRING" id="694573.A0A194UPV9"/>
<evidence type="ECO:0000256" key="4">
    <source>
        <dbReference type="ARBA" id="ARBA00022475"/>
    </source>
</evidence>
<name>A0A194UPV9_CYTMA</name>
<feature type="transmembrane region" description="Helical" evidence="15">
    <location>
        <begin position="1081"/>
        <end position="1106"/>
    </location>
</feature>
<dbReference type="PROSITE" id="PS00061">
    <property type="entry name" value="ADH_SHORT"/>
    <property type="match status" value="1"/>
</dbReference>
<evidence type="ECO:0000256" key="11">
    <source>
        <dbReference type="ARBA" id="ARBA00023136"/>
    </source>
</evidence>
<dbReference type="FunFam" id="3.40.50.300:FF:002145">
    <property type="entry name" value="ABC transporter (MsbA subfamily)"/>
    <property type="match status" value="1"/>
</dbReference>
<dbReference type="Pfam" id="PF00106">
    <property type="entry name" value="adh_short"/>
    <property type="match status" value="1"/>
</dbReference>
<protein>
    <submittedName>
        <fullName evidence="18">ABC transporter C family member 3</fullName>
    </submittedName>
</protein>
<dbReference type="InterPro" id="IPR020904">
    <property type="entry name" value="Sc_DH/Rdtase_CS"/>
</dbReference>
<keyword evidence="4" id="KW-1003">Cell membrane</keyword>
<dbReference type="CDD" id="cd03244">
    <property type="entry name" value="ABCC_MRP_domain2"/>
    <property type="match status" value="1"/>
</dbReference>
<feature type="transmembrane region" description="Helical" evidence="15">
    <location>
        <begin position="164"/>
        <end position="182"/>
    </location>
</feature>
<dbReference type="InterPro" id="IPR050173">
    <property type="entry name" value="ABC_transporter_C-like"/>
</dbReference>
<dbReference type="GO" id="GO:0005886">
    <property type="term" value="C:plasma membrane"/>
    <property type="evidence" value="ECO:0007669"/>
    <property type="project" value="UniProtKB-SubCell"/>
</dbReference>
<keyword evidence="7" id="KW-0067">ATP-binding</keyword>
<feature type="transmembrane region" description="Helical" evidence="15">
    <location>
        <begin position="539"/>
        <end position="561"/>
    </location>
</feature>
<keyword evidence="19" id="KW-1185">Reference proteome</keyword>
<feature type="region of interest" description="Disordered" evidence="14">
    <location>
        <begin position="578"/>
        <end position="628"/>
    </location>
</feature>
<feature type="transmembrane region" description="Helical" evidence="15">
    <location>
        <begin position="978"/>
        <end position="999"/>
    </location>
</feature>
<keyword evidence="10" id="KW-0843">Virulence</keyword>
<evidence type="ECO:0000256" key="12">
    <source>
        <dbReference type="ARBA" id="ARBA00023180"/>
    </source>
</evidence>
<dbReference type="FunFam" id="1.20.1560.10:FF:000055">
    <property type="entry name" value="ABC multidrug transporter (Eurofung)"/>
    <property type="match status" value="1"/>
</dbReference>
<keyword evidence="11 15" id="KW-0472">Membrane</keyword>
<evidence type="ECO:0000256" key="9">
    <source>
        <dbReference type="ARBA" id="ARBA00022989"/>
    </source>
</evidence>
<dbReference type="CDD" id="cd18579">
    <property type="entry name" value="ABC_6TM_ABCC_D1"/>
    <property type="match status" value="1"/>
</dbReference>
<evidence type="ECO:0000256" key="2">
    <source>
        <dbReference type="ARBA" id="ARBA00009726"/>
    </source>
</evidence>
<reference evidence="19" key="1">
    <citation type="submission" date="2014-12" db="EMBL/GenBank/DDBJ databases">
        <title>Genome Sequence of Valsa Canker Pathogens Uncovers a Specific Adaption of Colonization on Woody Bark.</title>
        <authorList>
            <person name="Yin Z."/>
            <person name="Liu H."/>
            <person name="Gao X."/>
            <person name="Li Z."/>
            <person name="Song N."/>
            <person name="Ke X."/>
            <person name="Dai Q."/>
            <person name="Wu Y."/>
            <person name="Sun Y."/>
            <person name="Xu J.-R."/>
            <person name="Kang Z.K."/>
            <person name="Wang L."/>
            <person name="Huang L."/>
        </authorList>
    </citation>
    <scope>NUCLEOTIDE SEQUENCE [LARGE SCALE GENOMIC DNA]</scope>
    <source>
        <strain evidence="19">SXYL134</strain>
    </source>
</reference>
<evidence type="ECO:0000256" key="5">
    <source>
        <dbReference type="ARBA" id="ARBA00022692"/>
    </source>
</evidence>
<dbReference type="InterPro" id="IPR044726">
    <property type="entry name" value="ABCC_6TM_D2"/>
</dbReference>
<comment type="subcellular location">
    <subcellularLocation>
        <location evidence="1">Cell membrane</location>
        <topology evidence="1">Multi-pass membrane protein</topology>
    </subcellularLocation>
</comment>
<keyword evidence="8" id="KW-0521">NADP</keyword>
<evidence type="ECO:0000256" key="3">
    <source>
        <dbReference type="ARBA" id="ARBA00022448"/>
    </source>
</evidence>